<evidence type="ECO:0000256" key="2">
    <source>
        <dbReference type="ARBA" id="ARBA00022553"/>
    </source>
</evidence>
<evidence type="ECO:0000256" key="5">
    <source>
        <dbReference type="ARBA" id="ARBA00022982"/>
    </source>
</evidence>
<evidence type="ECO:0000313" key="10">
    <source>
        <dbReference type="Proteomes" id="UP000824208"/>
    </source>
</evidence>
<dbReference type="EC" id="7.-.-.-" evidence="6"/>
<feature type="transmembrane region" description="Helical" evidence="7">
    <location>
        <begin position="12"/>
        <end position="33"/>
    </location>
</feature>
<reference evidence="9" key="2">
    <citation type="submission" date="2021-04" db="EMBL/GenBank/DDBJ databases">
        <authorList>
            <person name="Gilroy R."/>
        </authorList>
    </citation>
    <scope>NUCLEOTIDE SEQUENCE</scope>
    <source>
        <strain evidence="9">CHK189-11263</strain>
    </source>
</reference>
<keyword evidence="6 7" id="KW-1133">Transmembrane helix</keyword>
<comment type="cofactor">
    <cofactor evidence="6">
        <name>FMN</name>
        <dbReference type="ChEBI" id="CHEBI:58210"/>
    </cofactor>
</comment>
<keyword evidence="4 6" id="KW-0288">FMN</keyword>
<evidence type="ECO:0000259" key="8">
    <source>
        <dbReference type="SMART" id="SM00900"/>
    </source>
</evidence>
<organism evidence="9 10">
    <name type="scientific">Candidatus Flavonifractor intestinipullorum</name>
    <dbReference type="NCBI Taxonomy" id="2838587"/>
    <lineage>
        <taxon>Bacteria</taxon>
        <taxon>Bacillati</taxon>
        <taxon>Bacillota</taxon>
        <taxon>Clostridia</taxon>
        <taxon>Eubacteriales</taxon>
        <taxon>Oscillospiraceae</taxon>
        <taxon>Flavonifractor</taxon>
    </lineage>
</organism>
<dbReference type="NCBIfam" id="TIGR01947">
    <property type="entry name" value="rnfG"/>
    <property type="match status" value="1"/>
</dbReference>
<keyword evidence="6 7" id="KW-0812">Transmembrane</keyword>
<dbReference type="HAMAP" id="MF_00479">
    <property type="entry name" value="RsxG_RnfG"/>
    <property type="match status" value="1"/>
</dbReference>
<protein>
    <recommendedName>
        <fullName evidence="6">Ion-translocating oxidoreductase complex subunit G</fullName>
        <ecNumber evidence="6">7.-.-.-</ecNumber>
    </recommendedName>
    <alternativeName>
        <fullName evidence="6">Rnf electron transport complex subunit G</fullName>
    </alternativeName>
</protein>
<evidence type="ECO:0000256" key="6">
    <source>
        <dbReference type="HAMAP-Rule" id="MF_00479"/>
    </source>
</evidence>
<dbReference type="InterPro" id="IPR007329">
    <property type="entry name" value="FMN-bd"/>
</dbReference>
<reference evidence="9" key="1">
    <citation type="journal article" date="2021" name="PeerJ">
        <title>Extensive microbial diversity within the chicken gut microbiome revealed by metagenomics and culture.</title>
        <authorList>
            <person name="Gilroy R."/>
            <person name="Ravi A."/>
            <person name="Getino M."/>
            <person name="Pursley I."/>
            <person name="Horton D.L."/>
            <person name="Alikhan N.F."/>
            <person name="Baker D."/>
            <person name="Gharbi K."/>
            <person name="Hall N."/>
            <person name="Watson M."/>
            <person name="Adriaenssens E.M."/>
            <person name="Foster-Nyarko E."/>
            <person name="Jarju S."/>
            <person name="Secka A."/>
            <person name="Antonio M."/>
            <person name="Oren A."/>
            <person name="Chaudhuri R.R."/>
            <person name="La Ragione R."/>
            <person name="Hildebrand F."/>
            <person name="Pallen M.J."/>
        </authorList>
    </citation>
    <scope>NUCLEOTIDE SEQUENCE</scope>
    <source>
        <strain evidence="9">CHK189-11263</strain>
    </source>
</reference>
<proteinExistence type="inferred from homology"/>
<dbReference type="GO" id="GO:0005886">
    <property type="term" value="C:plasma membrane"/>
    <property type="evidence" value="ECO:0007669"/>
    <property type="project" value="UniProtKB-SubCell"/>
</dbReference>
<dbReference type="PANTHER" id="PTHR36118">
    <property type="entry name" value="ION-TRANSLOCATING OXIDOREDUCTASE COMPLEX SUBUNIT G"/>
    <property type="match status" value="1"/>
</dbReference>
<keyword evidence="5 6" id="KW-0249">Electron transport</keyword>
<evidence type="ECO:0000256" key="7">
    <source>
        <dbReference type="SAM" id="Phobius"/>
    </source>
</evidence>
<evidence type="ECO:0000313" key="9">
    <source>
        <dbReference type="EMBL" id="HJB57348.1"/>
    </source>
</evidence>
<dbReference type="GO" id="GO:0010181">
    <property type="term" value="F:FMN binding"/>
    <property type="evidence" value="ECO:0007669"/>
    <property type="project" value="InterPro"/>
</dbReference>
<dbReference type="GO" id="GO:0022900">
    <property type="term" value="P:electron transport chain"/>
    <property type="evidence" value="ECO:0007669"/>
    <property type="project" value="UniProtKB-UniRule"/>
</dbReference>
<dbReference type="PIRSF" id="PIRSF006091">
    <property type="entry name" value="E_trnsport_RnfG"/>
    <property type="match status" value="1"/>
</dbReference>
<dbReference type="AlphaFoldDB" id="A0A9D2MD11"/>
<gene>
    <name evidence="6" type="primary">rnfG</name>
    <name evidence="9" type="ORF">H9714_07345</name>
</gene>
<dbReference type="Pfam" id="PF04205">
    <property type="entry name" value="FMN_bind"/>
    <property type="match status" value="1"/>
</dbReference>
<evidence type="ECO:0000256" key="4">
    <source>
        <dbReference type="ARBA" id="ARBA00022643"/>
    </source>
</evidence>
<keyword evidence="6" id="KW-1003">Cell membrane</keyword>
<name>A0A9D2MD11_9FIRM</name>
<feature type="modified residue" description="FMN phosphoryl threonine" evidence="6">
    <location>
        <position position="160"/>
    </location>
</feature>
<feature type="domain" description="FMN-binding" evidence="8">
    <location>
        <begin position="93"/>
        <end position="177"/>
    </location>
</feature>
<dbReference type="SMART" id="SM00900">
    <property type="entry name" value="FMN_bind"/>
    <property type="match status" value="1"/>
</dbReference>
<comment type="subcellular location">
    <subcellularLocation>
        <location evidence="6">Cell membrane</location>
        <topology evidence="6">Single-pass membrane protein</topology>
    </subcellularLocation>
</comment>
<keyword evidence="1 6" id="KW-0813">Transport</keyword>
<dbReference type="Proteomes" id="UP000824208">
    <property type="component" value="Unassembled WGS sequence"/>
</dbReference>
<comment type="function">
    <text evidence="6">Part of a membrane-bound complex that couples electron transfer with translocation of ions across the membrane.</text>
</comment>
<dbReference type="GO" id="GO:0009055">
    <property type="term" value="F:electron transfer activity"/>
    <property type="evidence" value="ECO:0007669"/>
    <property type="project" value="InterPro"/>
</dbReference>
<keyword evidence="3 6" id="KW-0285">Flavoprotein</keyword>
<evidence type="ECO:0000256" key="3">
    <source>
        <dbReference type="ARBA" id="ARBA00022630"/>
    </source>
</evidence>
<accession>A0A9D2MD11</accession>
<dbReference type="PANTHER" id="PTHR36118:SF1">
    <property type="entry name" value="ION-TRANSLOCATING OXIDOREDUCTASE COMPLEX SUBUNIT G"/>
    <property type="match status" value="1"/>
</dbReference>
<comment type="similarity">
    <text evidence="6">Belongs to the RnfG family.</text>
</comment>
<keyword evidence="6" id="KW-1278">Translocase</keyword>
<keyword evidence="6 7" id="KW-0472">Membrane</keyword>
<evidence type="ECO:0000256" key="1">
    <source>
        <dbReference type="ARBA" id="ARBA00022448"/>
    </source>
</evidence>
<comment type="subunit">
    <text evidence="6">The complex is composed of six subunits: RnfA, RnfB, RnfC, RnfD, RnfE and RnfG.</text>
</comment>
<keyword evidence="2 6" id="KW-0597">Phosphoprotein</keyword>
<dbReference type="EMBL" id="DWYC01000061">
    <property type="protein sequence ID" value="HJB57348.1"/>
    <property type="molecule type" value="Genomic_DNA"/>
</dbReference>
<dbReference type="InterPro" id="IPR010209">
    <property type="entry name" value="Ion_transpt_RnfG/RsxG"/>
</dbReference>
<dbReference type="Gene3D" id="3.90.1010.20">
    <property type="match status" value="1"/>
</dbReference>
<comment type="caution">
    <text evidence="9">The sequence shown here is derived from an EMBL/GenBank/DDBJ whole genome shotgun (WGS) entry which is preliminary data.</text>
</comment>
<sequence length="181" mass="18247">MSETKKESSAQLVIVLFSICLVTSLLLGLANMLTADAIAANKQRVSDKAMAEVLPSESGYTDVTDQYTGGDSTVLGVYQAGEDGYVVEVASSGFGGLVNMMVGVGSDGTCTGVAITSHSETSGLGANATKAEWREQFKGASGSVSVTKDGGTIEALTGSTITSRAVCNGVNSALEAAASMG</sequence>